<keyword evidence="2" id="KW-1185">Reference proteome</keyword>
<accession>H8FY26</accession>
<organism evidence="1 2">
    <name type="scientific">Magnetospirillum molischianum DSM 120</name>
    <dbReference type="NCBI Taxonomy" id="1150626"/>
    <lineage>
        <taxon>Bacteria</taxon>
        <taxon>Pseudomonadati</taxon>
        <taxon>Pseudomonadota</taxon>
        <taxon>Alphaproteobacteria</taxon>
        <taxon>Rhodospirillales</taxon>
        <taxon>Rhodospirillaceae</taxon>
        <taxon>Magnetospirillum</taxon>
    </lineage>
</organism>
<dbReference type="Proteomes" id="UP000004169">
    <property type="component" value="Unassembled WGS sequence"/>
</dbReference>
<dbReference type="STRING" id="1150626.PHAMO_80055"/>
<gene>
    <name evidence="1" type="ORF">PHAMO_80055</name>
</gene>
<sequence length="93" mass="10613">MIRCTTTSLIKQTFIRFAGERVGQMPIYNDGCGKVRVAVPYGPPVGMDIEDRAYHEIYMRDVTALSGEPEVELESVLDFERLFDHSDFRPIQS</sequence>
<reference evidence="1 2" key="1">
    <citation type="journal article" date="2012" name="J. Bacteriol.">
        <title>Draft Genome Sequence of the Purple Photosynthetic Bacterium Phaeospirillum molischianum DSM120, a Particularly Versatile Bacterium.</title>
        <authorList>
            <person name="Duquesne K."/>
            <person name="Prima V."/>
            <person name="Ji B."/>
            <person name="Rouy Z."/>
            <person name="Medigue C."/>
            <person name="Talla E."/>
            <person name="Sturgis J.N."/>
        </authorList>
    </citation>
    <scope>NUCLEOTIDE SEQUENCE [LARGE SCALE GENOMIC DNA]</scope>
    <source>
        <strain evidence="2">DSM120</strain>
    </source>
</reference>
<proteinExistence type="predicted"/>
<comment type="caution">
    <text evidence="1">The sequence shown here is derived from an EMBL/GenBank/DDBJ whole genome shotgun (WGS) entry which is preliminary data.</text>
</comment>
<dbReference type="RefSeq" id="WP_002731332.1">
    <property type="nucleotide sequence ID" value="NZ_CAHP01000060.1"/>
</dbReference>
<dbReference type="AlphaFoldDB" id="H8FY26"/>
<name>H8FY26_MAGML</name>
<evidence type="ECO:0000313" key="2">
    <source>
        <dbReference type="Proteomes" id="UP000004169"/>
    </source>
</evidence>
<dbReference type="EMBL" id="CAHP01000060">
    <property type="protein sequence ID" value="CCG43264.1"/>
    <property type="molecule type" value="Genomic_DNA"/>
</dbReference>
<protein>
    <submittedName>
        <fullName evidence="1">Uncharacterized protein</fullName>
    </submittedName>
</protein>
<evidence type="ECO:0000313" key="1">
    <source>
        <dbReference type="EMBL" id="CCG43264.1"/>
    </source>
</evidence>